<name>A0ABQ9KWE5_HEVBR</name>
<organism evidence="2 3">
    <name type="scientific">Hevea brasiliensis</name>
    <name type="common">Para rubber tree</name>
    <name type="synonym">Siphonia brasiliensis</name>
    <dbReference type="NCBI Taxonomy" id="3981"/>
    <lineage>
        <taxon>Eukaryota</taxon>
        <taxon>Viridiplantae</taxon>
        <taxon>Streptophyta</taxon>
        <taxon>Embryophyta</taxon>
        <taxon>Tracheophyta</taxon>
        <taxon>Spermatophyta</taxon>
        <taxon>Magnoliopsida</taxon>
        <taxon>eudicotyledons</taxon>
        <taxon>Gunneridae</taxon>
        <taxon>Pentapetalae</taxon>
        <taxon>rosids</taxon>
        <taxon>fabids</taxon>
        <taxon>Malpighiales</taxon>
        <taxon>Euphorbiaceae</taxon>
        <taxon>Crotonoideae</taxon>
        <taxon>Micrandreae</taxon>
        <taxon>Hevea</taxon>
    </lineage>
</organism>
<feature type="region of interest" description="Disordered" evidence="1">
    <location>
        <begin position="23"/>
        <end position="54"/>
    </location>
</feature>
<reference evidence="2 3" key="1">
    <citation type="journal article" date="2023" name="Plant Biotechnol. J.">
        <title>Chromosome-level wild Hevea brasiliensis genome provides new tools for genomic-assisted breeding and valuable loci to elevate rubber yield.</title>
        <authorList>
            <person name="Cheng H."/>
            <person name="Song X."/>
            <person name="Hu Y."/>
            <person name="Wu T."/>
            <person name="Yang Q."/>
            <person name="An Z."/>
            <person name="Feng S."/>
            <person name="Deng Z."/>
            <person name="Wu W."/>
            <person name="Zeng X."/>
            <person name="Tu M."/>
            <person name="Wang X."/>
            <person name="Huang H."/>
        </authorList>
    </citation>
    <scope>NUCLEOTIDE SEQUENCE [LARGE SCALE GENOMIC DNA]</scope>
    <source>
        <strain evidence="2">MT/VB/25A 57/8</strain>
    </source>
</reference>
<evidence type="ECO:0000256" key="1">
    <source>
        <dbReference type="SAM" id="MobiDB-lite"/>
    </source>
</evidence>
<evidence type="ECO:0000313" key="3">
    <source>
        <dbReference type="Proteomes" id="UP001174677"/>
    </source>
</evidence>
<gene>
    <name evidence="2" type="ORF">P3X46_025920</name>
</gene>
<feature type="compositionally biased region" description="Polar residues" evidence="1">
    <location>
        <begin position="23"/>
        <end position="34"/>
    </location>
</feature>
<dbReference type="EMBL" id="JARPOI010000015">
    <property type="protein sequence ID" value="KAJ9152346.1"/>
    <property type="molecule type" value="Genomic_DNA"/>
</dbReference>
<feature type="compositionally biased region" description="Basic and acidic residues" evidence="1">
    <location>
        <begin position="35"/>
        <end position="54"/>
    </location>
</feature>
<dbReference type="Proteomes" id="UP001174677">
    <property type="component" value="Chromosome 15"/>
</dbReference>
<evidence type="ECO:0000313" key="2">
    <source>
        <dbReference type="EMBL" id="KAJ9152346.1"/>
    </source>
</evidence>
<comment type="caution">
    <text evidence="2">The sequence shown here is derived from an EMBL/GenBank/DDBJ whole genome shotgun (WGS) entry which is preliminary data.</text>
</comment>
<proteinExistence type="predicted"/>
<protein>
    <submittedName>
        <fullName evidence="2">Uncharacterized protein</fullName>
    </submittedName>
</protein>
<accession>A0ABQ9KWE5</accession>
<keyword evidence="3" id="KW-1185">Reference proteome</keyword>
<sequence>MVDSRGMDGDVVQIIMPLENDVSESATTSKQQYRSRLESSKHIPDVEEVSRPRGGELSKIPIELKSGTQWLHSRIEIDGYEEYSATEYRSAGCSEEYKVIERDFEHAREDESLILEGDIGGGLVIQRVHLTFTLLHPMETRLIHFCR</sequence>